<reference evidence="1 2" key="1">
    <citation type="submission" date="2019-10" db="EMBL/GenBank/DDBJ databases">
        <title>Georgenia wutianyii sp. nov. and Georgenia yuyongxinii sp. nov. isolated from plateau pika (Ochotona curzoniae) in the Qinghai-Tibet plateau of China.</title>
        <authorList>
            <person name="Tian Z."/>
        </authorList>
    </citation>
    <scope>NUCLEOTIDE SEQUENCE [LARGE SCALE GENOMIC DNA]</scope>
    <source>
        <strain evidence="1 2">JCM 19765</strain>
    </source>
</reference>
<evidence type="ECO:0000313" key="2">
    <source>
        <dbReference type="Proteomes" id="UP000437709"/>
    </source>
</evidence>
<dbReference type="Proteomes" id="UP000437709">
    <property type="component" value="Unassembled WGS sequence"/>
</dbReference>
<name>A0A6N7ETI2_9MICO</name>
<keyword evidence="2" id="KW-1185">Reference proteome</keyword>
<accession>A0A6N7ETI2</accession>
<organism evidence="1 2">
    <name type="scientific">Georgenia subflava</name>
    <dbReference type="NCBI Taxonomy" id="1622177"/>
    <lineage>
        <taxon>Bacteria</taxon>
        <taxon>Bacillati</taxon>
        <taxon>Actinomycetota</taxon>
        <taxon>Actinomycetes</taxon>
        <taxon>Micrococcales</taxon>
        <taxon>Bogoriellaceae</taxon>
        <taxon>Georgenia</taxon>
    </lineage>
</organism>
<dbReference type="RefSeq" id="WP_152196360.1">
    <property type="nucleotide sequence ID" value="NZ_VUKD01000005.1"/>
</dbReference>
<gene>
    <name evidence="1" type="ORF">GB881_15810</name>
</gene>
<dbReference type="AlphaFoldDB" id="A0A6N7ETI2"/>
<sequence length="132" mass="13028">MLVVGLLALAGCAEAEQGYTSVSAGGLTVLTATDLVGEPGNAVSGTVAVDDAGCVGLEDGDELRLVVWPAGTGLGTDGRIMLPELRNVAVGQQLSGTGIPVPADEVDAGADCPTDQAEVTVLDAVGTVWGAH</sequence>
<evidence type="ECO:0000313" key="1">
    <source>
        <dbReference type="EMBL" id="MPV38484.1"/>
    </source>
</evidence>
<proteinExistence type="predicted"/>
<protein>
    <submittedName>
        <fullName evidence="1">Uncharacterized protein</fullName>
    </submittedName>
</protein>
<dbReference type="EMBL" id="WHPC01000083">
    <property type="protein sequence ID" value="MPV38484.1"/>
    <property type="molecule type" value="Genomic_DNA"/>
</dbReference>
<comment type="caution">
    <text evidence="1">The sequence shown here is derived from an EMBL/GenBank/DDBJ whole genome shotgun (WGS) entry which is preliminary data.</text>
</comment>